<reference evidence="2 3" key="1">
    <citation type="journal article" date="2018" name="Sci. Rep.">
        <title>Comparative analysis of the Pocillopora damicornis genome highlights role of immune system in coral evolution.</title>
        <authorList>
            <person name="Cunning R."/>
            <person name="Bay R.A."/>
            <person name="Gillette P."/>
            <person name="Baker A.C."/>
            <person name="Traylor-Knowles N."/>
        </authorList>
    </citation>
    <scope>NUCLEOTIDE SEQUENCE [LARGE SCALE GENOMIC DNA]</scope>
    <source>
        <strain evidence="2">RSMAS</strain>
        <tissue evidence="2">Whole animal</tissue>
    </source>
</reference>
<dbReference type="Gene3D" id="3.40.190.10">
    <property type="entry name" value="Periplasmic binding protein-like II"/>
    <property type="match status" value="1"/>
</dbReference>
<evidence type="ECO:0000259" key="1">
    <source>
        <dbReference type="PROSITE" id="PS51408"/>
    </source>
</evidence>
<protein>
    <recommendedName>
        <fullName evidence="1">Transferrin-like domain-containing protein</fullName>
    </recommendedName>
</protein>
<sequence length="153" mass="16946">MLRLITEKYGQGQAYQMRWCTVSDKEQQKCSEFQTVLEKLGKDSNVNASCVQDNSTINCMKKIKNGEADLITLDGGEISRAGKDYMMTPVVAETYDEVGVPYYYAVAVVKNKSTIKTLEDLEGKKSCHTGAGKPSSWVVPVGTLLAKKFMTQD</sequence>
<dbReference type="GO" id="GO:0006826">
    <property type="term" value="P:iron ion transport"/>
    <property type="evidence" value="ECO:0007669"/>
    <property type="project" value="TreeGrafter"/>
</dbReference>
<dbReference type="GO" id="GO:0005769">
    <property type="term" value="C:early endosome"/>
    <property type="evidence" value="ECO:0007669"/>
    <property type="project" value="TreeGrafter"/>
</dbReference>
<dbReference type="PANTHER" id="PTHR11485:SF29">
    <property type="entry name" value="TRANSFERRIN 2"/>
    <property type="match status" value="1"/>
</dbReference>
<organism evidence="2 3">
    <name type="scientific">Pocillopora damicornis</name>
    <name type="common">Cauliflower coral</name>
    <name type="synonym">Millepora damicornis</name>
    <dbReference type="NCBI Taxonomy" id="46731"/>
    <lineage>
        <taxon>Eukaryota</taxon>
        <taxon>Metazoa</taxon>
        <taxon>Cnidaria</taxon>
        <taxon>Anthozoa</taxon>
        <taxon>Hexacorallia</taxon>
        <taxon>Scleractinia</taxon>
        <taxon>Astrocoeniina</taxon>
        <taxon>Pocilloporidae</taxon>
        <taxon>Pocillopora</taxon>
    </lineage>
</organism>
<dbReference type="GO" id="GO:0005615">
    <property type="term" value="C:extracellular space"/>
    <property type="evidence" value="ECO:0007669"/>
    <property type="project" value="TreeGrafter"/>
</dbReference>
<dbReference type="GO" id="GO:0005886">
    <property type="term" value="C:plasma membrane"/>
    <property type="evidence" value="ECO:0007669"/>
    <property type="project" value="TreeGrafter"/>
</dbReference>
<dbReference type="PROSITE" id="PS51408">
    <property type="entry name" value="TRANSFERRIN_LIKE_4"/>
    <property type="match status" value="1"/>
</dbReference>
<dbReference type="CDD" id="cd13529">
    <property type="entry name" value="PBP2_transferrin"/>
    <property type="match status" value="1"/>
</dbReference>
<proteinExistence type="predicted"/>
<keyword evidence="3" id="KW-1185">Reference proteome</keyword>
<dbReference type="Proteomes" id="UP000275408">
    <property type="component" value="Unassembled WGS sequence"/>
</dbReference>
<evidence type="ECO:0000313" key="2">
    <source>
        <dbReference type="EMBL" id="RMX48272.1"/>
    </source>
</evidence>
<dbReference type="AlphaFoldDB" id="A0A3M6U3P7"/>
<evidence type="ECO:0000313" key="3">
    <source>
        <dbReference type="Proteomes" id="UP000275408"/>
    </source>
</evidence>
<dbReference type="SMART" id="SM00094">
    <property type="entry name" value="TR_FER"/>
    <property type="match status" value="1"/>
</dbReference>
<comment type="caution">
    <text evidence="2">The sequence shown here is derived from an EMBL/GenBank/DDBJ whole genome shotgun (WGS) entry which is preliminary data.</text>
</comment>
<feature type="domain" description="Transferrin-like" evidence="1">
    <location>
        <begin position="17"/>
        <end position="153"/>
    </location>
</feature>
<feature type="non-terminal residue" evidence="2">
    <location>
        <position position="153"/>
    </location>
</feature>
<name>A0A3M6U3P7_POCDA</name>
<dbReference type="InterPro" id="IPR001156">
    <property type="entry name" value="Transferrin-like_dom"/>
</dbReference>
<dbReference type="EMBL" id="RCHS01002300">
    <property type="protein sequence ID" value="RMX48272.1"/>
    <property type="molecule type" value="Genomic_DNA"/>
</dbReference>
<accession>A0A3M6U3P7</accession>
<gene>
    <name evidence="2" type="ORF">pdam_00014715</name>
</gene>
<dbReference type="PANTHER" id="PTHR11485">
    <property type="entry name" value="TRANSFERRIN"/>
    <property type="match status" value="1"/>
</dbReference>
<dbReference type="PRINTS" id="PR00422">
    <property type="entry name" value="TRANSFERRIN"/>
</dbReference>
<dbReference type="SUPFAM" id="SSF53850">
    <property type="entry name" value="Periplasmic binding protein-like II"/>
    <property type="match status" value="1"/>
</dbReference>
<dbReference type="STRING" id="46731.A0A3M6U3P7"/>
<dbReference type="GO" id="GO:0055037">
    <property type="term" value="C:recycling endosome"/>
    <property type="evidence" value="ECO:0007669"/>
    <property type="project" value="TreeGrafter"/>
</dbReference>
<dbReference type="Pfam" id="PF00405">
    <property type="entry name" value="Transferrin"/>
    <property type="match status" value="1"/>
</dbReference>
<dbReference type="OrthoDB" id="9981115at2759"/>